<reference evidence="2 3" key="1">
    <citation type="journal article" date="2020" name="mSystems">
        <title>Defining Genomic and Predicted Metabolic Features of the Acetobacterium Genus.</title>
        <authorList>
            <person name="Ross D.E."/>
            <person name="Marshall C.W."/>
            <person name="Gulliver D."/>
            <person name="May H.D."/>
            <person name="Norman R.S."/>
        </authorList>
    </citation>
    <scope>NUCLEOTIDE SEQUENCE [LARGE SCALE GENOMIC DNA]</scope>
    <source>
        <strain evidence="2 3">DSM 8238</strain>
    </source>
</reference>
<dbReference type="InterPro" id="IPR036291">
    <property type="entry name" value="NAD(P)-bd_dom_sf"/>
</dbReference>
<evidence type="ECO:0000313" key="3">
    <source>
        <dbReference type="Proteomes" id="UP000603234"/>
    </source>
</evidence>
<sequence length="286" mass="31740">MNPIKETRNDYSKGLVVITGCDTGIGKSLVPFLIAEGYAVFLSYLDQNPFEDQIHVFSKKMDIRKPAELASFCRDIKALCSSGQKLAAVIANAGVALGGPIENLPMHIYRDSFEINYFGTVELIQALIPELVQSKGKIILNGSMAGRIAPPFMSPYASTKFAIEGFSDSLRREMNPFGVKTILLEPAAVATPIWNKAKEQDISFVDPKYLNSLYCFRDKFIAGGNQGLNVELAAQRIIEILAKKKPKPRYIIAKSRLGSKLLLLIPTAMLDKIFIKLYQMYYGESD</sequence>
<dbReference type="PANTHER" id="PTHR43313">
    <property type="entry name" value="SHORT-CHAIN DEHYDROGENASE/REDUCTASE FAMILY 9C"/>
    <property type="match status" value="1"/>
</dbReference>
<accession>A0ABR6WTD3</accession>
<name>A0ABR6WTD3_9FIRM</name>
<dbReference type="PROSITE" id="PS00061">
    <property type="entry name" value="ADH_SHORT"/>
    <property type="match status" value="1"/>
</dbReference>
<dbReference type="SUPFAM" id="SSF51735">
    <property type="entry name" value="NAD(P)-binding Rossmann-fold domains"/>
    <property type="match status" value="1"/>
</dbReference>
<dbReference type="EMBL" id="WJBC01000005">
    <property type="protein sequence ID" value="MBC3803877.1"/>
    <property type="molecule type" value="Genomic_DNA"/>
</dbReference>
<keyword evidence="3" id="KW-1185">Reference proteome</keyword>
<comment type="caution">
    <text evidence="2">The sequence shown here is derived from an EMBL/GenBank/DDBJ whole genome shotgun (WGS) entry which is preliminary data.</text>
</comment>
<dbReference type="InterPro" id="IPR020904">
    <property type="entry name" value="Sc_DH/Rdtase_CS"/>
</dbReference>
<dbReference type="InterPro" id="IPR002347">
    <property type="entry name" value="SDR_fam"/>
</dbReference>
<evidence type="ECO:0000256" key="1">
    <source>
        <dbReference type="ARBA" id="ARBA00006484"/>
    </source>
</evidence>
<dbReference type="PANTHER" id="PTHR43313:SF1">
    <property type="entry name" value="3BETA-HYDROXYSTEROID DEHYDROGENASE DHS-16"/>
    <property type="match status" value="1"/>
</dbReference>
<dbReference type="PRINTS" id="PR00081">
    <property type="entry name" value="GDHRDH"/>
</dbReference>
<dbReference type="Pfam" id="PF00106">
    <property type="entry name" value="adh_short"/>
    <property type="match status" value="1"/>
</dbReference>
<comment type="similarity">
    <text evidence="1">Belongs to the short-chain dehydrogenases/reductases (SDR) family.</text>
</comment>
<proteinExistence type="inferred from homology"/>
<organism evidence="2 3">
    <name type="scientific">Acetobacterium fimetarium</name>
    <dbReference type="NCBI Taxonomy" id="52691"/>
    <lineage>
        <taxon>Bacteria</taxon>
        <taxon>Bacillati</taxon>
        <taxon>Bacillota</taxon>
        <taxon>Clostridia</taxon>
        <taxon>Eubacteriales</taxon>
        <taxon>Eubacteriaceae</taxon>
        <taxon>Acetobacterium</taxon>
    </lineage>
</organism>
<protein>
    <submittedName>
        <fullName evidence="2">SDR family NAD(P)-dependent oxidoreductase</fullName>
    </submittedName>
</protein>
<dbReference type="RefSeq" id="WP_186841764.1">
    <property type="nucleotide sequence ID" value="NZ_WJBC01000005.1"/>
</dbReference>
<dbReference type="Gene3D" id="3.40.50.720">
    <property type="entry name" value="NAD(P)-binding Rossmann-like Domain"/>
    <property type="match status" value="1"/>
</dbReference>
<dbReference type="Proteomes" id="UP000603234">
    <property type="component" value="Unassembled WGS sequence"/>
</dbReference>
<gene>
    <name evidence="2" type="ORF">GH808_05430</name>
</gene>
<evidence type="ECO:0000313" key="2">
    <source>
        <dbReference type="EMBL" id="MBC3803877.1"/>
    </source>
</evidence>